<keyword evidence="5" id="KW-0049">Antioxidant</keyword>
<evidence type="ECO:0000256" key="1">
    <source>
        <dbReference type="ARBA" id="ARBA00003330"/>
    </source>
</evidence>
<reference evidence="15 16" key="1">
    <citation type="submission" date="2018-12" db="EMBL/GenBank/DDBJ databases">
        <title>bacterium Hansschlegelia zhihuaiae S113.</title>
        <authorList>
            <person name="He J."/>
        </authorList>
    </citation>
    <scope>NUCLEOTIDE SEQUENCE [LARGE SCALE GENOMIC DNA]</scope>
    <source>
        <strain evidence="15 16">S 113</strain>
    </source>
</reference>
<keyword evidence="6" id="KW-0560">Oxidoreductase</keyword>
<evidence type="ECO:0000256" key="10">
    <source>
        <dbReference type="ARBA" id="ARBA00038489"/>
    </source>
</evidence>
<dbReference type="InterPro" id="IPR000866">
    <property type="entry name" value="AhpC/TSA"/>
</dbReference>
<keyword evidence="8" id="KW-0676">Redox-active center</keyword>
<dbReference type="EC" id="1.11.1.24" evidence="3"/>
<comment type="subunit">
    <text evidence="2">Monomer.</text>
</comment>
<dbReference type="CDD" id="cd03017">
    <property type="entry name" value="PRX_BCP"/>
    <property type="match status" value="1"/>
</dbReference>
<dbReference type="GO" id="GO:0034599">
    <property type="term" value="P:cellular response to oxidative stress"/>
    <property type="evidence" value="ECO:0007669"/>
    <property type="project" value="TreeGrafter"/>
</dbReference>
<feature type="domain" description="Thioredoxin" evidence="14">
    <location>
        <begin position="10"/>
        <end position="161"/>
    </location>
</feature>
<sequence length="161" mass="17367">MERMTMSKALNVGAAAPDFELPASGGGSVSLSGLKGKAVVLYFYPKDDTSGCTKEAIDFNRLKGEFAKAGAVVIGVSPDSVDSHDRFKAKHGLDFPLAADERKTALEAYGVWTEKSMYGRKYMGVERTTVLIDREGRVAHVWEKVKVNGHADEVLAAAKSL</sequence>
<dbReference type="InterPro" id="IPR013766">
    <property type="entry name" value="Thioredoxin_domain"/>
</dbReference>
<dbReference type="InterPro" id="IPR036249">
    <property type="entry name" value="Thioredoxin-like_sf"/>
</dbReference>
<dbReference type="EMBL" id="RYFI01000006">
    <property type="protein sequence ID" value="RXF73935.1"/>
    <property type="molecule type" value="Genomic_DNA"/>
</dbReference>
<evidence type="ECO:0000313" key="15">
    <source>
        <dbReference type="EMBL" id="RXF73935.1"/>
    </source>
</evidence>
<evidence type="ECO:0000256" key="12">
    <source>
        <dbReference type="ARBA" id="ARBA00049091"/>
    </source>
</evidence>
<dbReference type="AlphaFoldDB" id="A0A4Q0MKB6"/>
<gene>
    <name evidence="15" type="ORF">EK403_08170</name>
</gene>
<evidence type="ECO:0000256" key="8">
    <source>
        <dbReference type="ARBA" id="ARBA00023284"/>
    </source>
</evidence>
<evidence type="ECO:0000256" key="13">
    <source>
        <dbReference type="PIRSR" id="PIRSR000239-1"/>
    </source>
</evidence>
<organism evidence="15 16">
    <name type="scientific">Hansschlegelia zhihuaiae</name>
    <dbReference type="NCBI Taxonomy" id="405005"/>
    <lineage>
        <taxon>Bacteria</taxon>
        <taxon>Pseudomonadati</taxon>
        <taxon>Pseudomonadota</taxon>
        <taxon>Alphaproteobacteria</taxon>
        <taxon>Hyphomicrobiales</taxon>
        <taxon>Methylopilaceae</taxon>
        <taxon>Hansschlegelia</taxon>
    </lineage>
</organism>
<evidence type="ECO:0000259" key="14">
    <source>
        <dbReference type="PROSITE" id="PS51352"/>
    </source>
</evidence>
<comment type="function">
    <text evidence="1">Thiol-specific peroxidase that catalyzes the reduction of hydrogen peroxide and organic hydroperoxides to water and alcohols, respectively. Plays a role in cell protection against oxidative stress by detoxifying peroxides and as sensor of hydrogen peroxide-mediated signaling events.</text>
</comment>
<evidence type="ECO:0000256" key="3">
    <source>
        <dbReference type="ARBA" id="ARBA00013017"/>
    </source>
</evidence>
<evidence type="ECO:0000256" key="4">
    <source>
        <dbReference type="ARBA" id="ARBA00022559"/>
    </source>
</evidence>
<feature type="active site" description="Cysteine sulfenic acid (-SOH) intermediate; for peroxidase activity" evidence="13">
    <location>
        <position position="52"/>
    </location>
</feature>
<dbReference type="GO" id="GO:0008379">
    <property type="term" value="F:thioredoxin peroxidase activity"/>
    <property type="evidence" value="ECO:0007669"/>
    <property type="project" value="TreeGrafter"/>
</dbReference>
<dbReference type="OrthoDB" id="9812811at2"/>
<dbReference type="PANTHER" id="PTHR42801">
    <property type="entry name" value="THIOREDOXIN-DEPENDENT PEROXIDE REDUCTASE"/>
    <property type="match status" value="1"/>
</dbReference>
<accession>A0A4Q0MKB6</accession>
<name>A0A4Q0MKB6_9HYPH</name>
<evidence type="ECO:0000256" key="5">
    <source>
        <dbReference type="ARBA" id="ARBA00022862"/>
    </source>
</evidence>
<proteinExistence type="inferred from homology"/>
<evidence type="ECO:0000256" key="2">
    <source>
        <dbReference type="ARBA" id="ARBA00011245"/>
    </source>
</evidence>
<evidence type="ECO:0000256" key="9">
    <source>
        <dbReference type="ARBA" id="ARBA00032824"/>
    </source>
</evidence>
<evidence type="ECO:0000256" key="11">
    <source>
        <dbReference type="ARBA" id="ARBA00042639"/>
    </source>
</evidence>
<dbReference type="GO" id="GO:0045454">
    <property type="term" value="P:cell redox homeostasis"/>
    <property type="evidence" value="ECO:0007669"/>
    <property type="project" value="TreeGrafter"/>
</dbReference>
<dbReference type="PROSITE" id="PS51352">
    <property type="entry name" value="THIOREDOXIN_2"/>
    <property type="match status" value="1"/>
</dbReference>
<keyword evidence="7" id="KW-1015">Disulfide bond</keyword>
<protein>
    <recommendedName>
        <fullName evidence="3">thioredoxin-dependent peroxiredoxin</fullName>
        <ecNumber evidence="3">1.11.1.24</ecNumber>
    </recommendedName>
    <alternativeName>
        <fullName evidence="9">Thioredoxin peroxidase</fullName>
    </alternativeName>
    <alternativeName>
        <fullName evidence="11">Thioredoxin-dependent peroxiredoxin Bcp</fullName>
    </alternativeName>
</protein>
<comment type="caution">
    <text evidence="15">The sequence shown here is derived from an EMBL/GenBank/DDBJ whole genome shotgun (WGS) entry which is preliminary data.</text>
</comment>
<dbReference type="Proteomes" id="UP000289708">
    <property type="component" value="Unassembled WGS sequence"/>
</dbReference>
<dbReference type="PIRSF" id="PIRSF000239">
    <property type="entry name" value="AHPC"/>
    <property type="match status" value="1"/>
</dbReference>
<dbReference type="Gene3D" id="3.40.30.10">
    <property type="entry name" value="Glutaredoxin"/>
    <property type="match status" value="1"/>
</dbReference>
<comment type="similarity">
    <text evidence="10">Belongs to the peroxiredoxin family. BCP/PrxQ subfamily.</text>
</comment>
<dbReference type="SUPFAM" id="SSF52833">
    <property type="entry name" value="Thioredoxin-like"/>
    <property type="match status" value="1"/>
</dbReference>
<dbReference type="Pfam" id="PF00578">
    <property type="entry name" value="AhpC-TSA"/>
    <property type="match status" value="1"/>
</dbReference>
<evidence type="ECO:0000256" key="6">
    <source>
        <dbReference type="ARBA" id="ARBA00023002"/>
    </source>
</evidence>
<dbReference type="GO" id="GO:0005737">
    <property type="term" value="C:cytoplasm"/>
    <property type="evidence" value="ECO:0007669"/>
    <property type="project" value="TreeGrafter"/>
</dbReference>
<dbReference type="InterPro" id="IPR050924">
    <property type="entry name" value="Peroxiredoxin_BCP/PrxQ"/>
</dbReference>
<comment type="catalytic activity">
    <reaction evidence="12">
        <text>a hydroperoxide + [thioredoxin]-dithiol = an alcohol + [thioredoxin]-disulfide + H2O</text>
        <dbReference type="Rhea" id="RHEA:62620"/>
        <dbReference type="Rhea" id="RHEA-COMP:10698"/>
        <dbReference type="Rhea" id="RHEA-COMP:10700"/>
        <dbReference type="ChEBI" id="CHEBI:15377"/>
        <dbReference type="ChEBI" id="CHEBI:29950"/>
        <dbReference type="ChEBI" id="CHEBI:30879"/>
        <dbReference type="ChEBI" id="CHEBI:35924"/>
        <dbReference type="ChEBI" id="CHEBI:50058"/>
        <dbReference type="EC" id="1.11.1.24"/>
    </reaction>
</comment>
<evidence type="ECO:0000313" key="16">
    <source>
        <dbReference type="Proteomes" id="UP000289708"/>
    </source>
</evidence>
<evidence type="ECO:0000256" key="7">
    <source>
        <dbReference type="ARBA" id="ARBA00023157"/>
    </source>
</evidence>
<dbReference type="PANTHER" id="PTHR42801:SF4">
    <property type="entry name" value="AHPC_TSA FAMILY PROTEIN"/>
    <property type="match status" value="1"/>
</dbReference>
<dbReference type="InterPro" id="IPR024706">
    <property type="entry name" value="Peroxiredoxin_AhpC-typ"/>
</dbReference>
<dbReference type="FunFam" id="3.40.30.10:FF:000007">
    <property type="entry name" value="Thioredoxin-dependent thiol peroxidase"/>
    <property type="match status" value="1"/>
</dbReference>
<keyword evidence="4" id="KW-0575">Peroxidase</keyword>
<keyword evidence="16" id="KW-1185">Reference proteome</keyword>